<reference evidence="3" key="1">
    <citation type="journal article" date="2020" name="Cell">
        <title>Large-Scale Comparative Analyses of Tick Genomes Elucidate Their Genetic Diversity and Vector Capacities.</title>
        <authorList>
            <consortium name="Tick Genome and Microbiome Consortium (TIGMIC)"/>
            <person name="Jia N."/>
            <person name="Wang J."/>
            <person name="Shi W."/>
            <person name="Du L."/>
            <person name="Sun Y."/>
            <person name="Zhan W."/>
            <person name="Jiang J.F."/>
            <person name="Wang Q."/>
            <person name="Zhang B."/>
            <person name="Ji P."/>
            <person name="Bell-Sakyi L."/>
            <person name="Cui X.M."/>
            <person name="Yuan T.T."/>
            <person name="Jiang B.G."/>
            <person name="Yang W.F."/>
            <person name="Lam T.T."/>
            <person name="Chang Q.C."/>
            <person name="Ding S.J."/>
            <person name="Wang X.J."/>
            <person name="Zhu J.G."/>
            <person name="Ruan X.D."/>
            <person name="Zhao L."/>
            <person name="Wei J.T."/>
            <person name="Ye R.Z."/>
            <person name="Que T.C."/>
            <person name="Du C.H."/>
            <person name="Zhou Y.H."/>
            <person name="Cheng J.X."/>
            <person name="Dai P.F."/>
            <person name="Guo W.B."/>
            <person name="Han X.H."/>
            <person name="Huang E.J."/>
            <person name="Li L.F."/>
            <person name="Wei W."/>
            <person name="Gao Y.C."/>
            <person name="Liu J.Z."/>
            <person name="Shao H.Z."/>
            <person name="Wang X."/>
            <person name="Wang C.C."/>
            <person name="Yang T.C."/>
            <person name="Huo Q.B."/>
            <person name="Li W."/>
            <person name="Chen H.Y."/>
            <person name="Chen S.E."/>
            <person name="Zhou L.G."/>
            <person name="Ni X.B."/>
            <person name="Tian J.H."/>
            <person name="Sheng Y."/>
            <person name="Liu T."/>
            <person name="Pan Y.S."/>
            <person name="Xia L.Y."/>
            <person name="Li J."/>
            <person name="Zhao F."/>
            <person name="Cao W.C."/>
        </authorList>
    </citation>
    <scope>NUCLEOTIDE SEQUENCE</scope>
    <source>
        <strain evidence="3">Rmic-2018</strain>
    </source>
</reference>
<comment type="caution">
    <text evidence="3">The sequence shown here is derived from an EMBL/GenBank/DDBJ whole genome shotgun (WGS) entry which is preliminary data.</text>
</comment>
<dbReference type="AlphaFoldDB" id="A0A9J6CVY2"/>
<feature type="region of interest" description="Disordered" evidence="2">
    <location>
        <begin position="45"/>
        <end position="66"/>
    </location>
</feature>
<reference evidence="3" key="2">
    <citation type="submission" date="2021-09" db="EMBL/GenBank/DDBJ databases">
        <authorList>
            <person name="Jia N."/>
            <person name="Wang J."/>
            <person name="Shi W."/>
            <person name="Du L."/>
            <person name="Sun Y."/>
            <person name="Zhan W."/>
            <person name="Jiang J."/>
            <person name="Wang Q."/>
            <person name="Zhang B."/>
            <person name="Ji P."/>
            <person name="Sakyi L.B."/>
            <person name="Cui X."/>
            <person name="Yuan T."/>
            <person name="Jiang B."/>
            <person name="Yang W."/>
            <person name="Lam T.T.-Y."/>
            <person name="Chang Q."/>
            <person name="Ding S."/>
            <person name="Wang X."/>
            <person name="Zhu J."/>
            <person name="Ruan X."/>
            <person name="Zhao L."/>
            <person name="Wei J."/>
            <person name="Que T."/>
            <person name="Du C."/>
            <person name="Cheng J."/>
            <person name="Dai P."/>
            <person name="Han X."/>
            <person name="Huang E."/>
            <person name="Gao Y."/>
            <person name="Liu J."/>
            <person name="Shao H."/>
            <person name="Ye R."/>
            <person name="Li L."/>
            <person name="Wei W."/>
            <person name="Wang X."/>
            <person name="Wang C."/>
            <person name="Huo Q."/>
            <person name="Li W."/>
            <person name="Guo W."/>
            <person name="Chen H."/>
            <person name="Chen S."/>
            <person name="Zhou L."/>
            <person name="Zhou L."/>
            <person name="Ni X."/>
            <person name="Tian J."/>
            <person name="Zhou Y."/>
            <person name="Sheng Y."/>
            <person name="Liu T."/>
            <person name="Pan Y."/>
            <person name="Xia L."/>
            <person name="Li J."/>
            <person name="Zhao F."/>
            <person name="Cao W."/>
        </authorList>
    </citation>
    <scope>NUCLEOTIDE SEQUENCE</scope>
    <source>
        <strain evidence="3">Rmic-2018</strain>
        <tissue evidence="3">Larvae</tissue>
    </source>
</reference>
<keyword evidence="1" id="KW-0175">Coiled coil</keyword>
<proteinExistence type="predicted"/>
<evidence type="ECO:0000313" key="4">
    <source>
        <dbReference type="Proteomes" id="UP000821866"/>
    </source>
</evidence>
<evidence type="ECO:0000256" key="1">
    <source>
        <dbReference type="SAM" id="Coils"/>
    </source>
</evidence>
<dbReference type="EMBL" id="JABSTU010006050">
    <property type="protein sequence ID" value="KAH7934684.1"/>
    <property type="molecule type" value="Genomic_DNA"/>
</dbReference>
<feature type="coiled-coil region" evidence="1">
    <location>
        <begin position="156"/>
        <end position="183"/>
    </location>
</feature>
<accession>A0A9J6CVY2</accession>
<evidence type="ECO:0000313" key="3">
    <source>
        <dbReference type="EMBL" id="KAH7934684.1"/>
    </source>
</evidence>
<name>A0A9J6CVY2_RHIMP</name>
<gene>
    <name evidence="3" type="ORF">HPB51_028950</name>
</gene>
<protein>
    <submittedName>
        <fullName evidence="3">Uncharacterized protein</fullName>
    </submittedName>
</protein>
<sequence>MDERLAHIEGIVPHLTTRVPNPFDSDWPLATPAAQSASEILNGLICENGPAGSEKTEQNNSAKPQSSYAVNAAELYTPSVVGEDSLCLDDPKVDADMSQEEGAKPGAQSEAPTAESSVRNVRGGRLSLLQHTLDVELEARLDAMKADKKHKEIEHNQRMECMREEHEIKISTLKEQRKNCNIQHKIKFRILK</sequence>
<dbReference type="Proteomes" id="UP000821866">
    <property type="component" value="Unassembled WGS sequence"/>
</dbReference>
<feature type="region of interest" description="Disordered" evidence="2">
    <location>
        <begin position="86"/>
        <end position="120"/>
    </location>
</feature>
<keyword evidence="4" id="KW-1185">Reference proteome</keyword>
<organism evidence="3 4">
    <name type="scientific">Rhipicephalus microplus</name>
    <name type="common">Cattle tick</name>
    <name type="synonym">Boophilus microplus</name>
    <dbReference type="NCBI Taxonomy" id="6941"/>
    <lineage>
        <taxon>Eukaryota</taxon>
        <taxon>Metazoa</taxon>
        <taxon>Ecdysozoa</taxon>
        <taxon>Arthropoda</taxon>
        <taxon>Chelicerata</taxon>
        <taxon>Arachnida</taxon>
        <taxon>Acari</taxon>
        <taxon>Parasitiformes</taxon>
        <taxon>Ixodida</taxon>
        <taxon>Ixodoidea</taxon>
        <taxon>Ixodidae</taxon>
        <taxon>Rhipicephalinae</taxon>
        <taxon>Rhipicephalus</taxon>
        <taxon>Boophilus</taxon>
    </lineage>
</organism>
<feature type="compositionally biased region" description="Polar residues" evidence="2">
    <location>
        <begin position="110"/>
        <end position="119"/>
    </location>
</feature>
<evidence type="ECO:0000256" key="2">
    <source>
        <dbReference type="SAM" id="MobiDB-lite"/>
    </source>
</evidence>